<dbReference type="PANTHER" id="PTHR23090:SF9">
    <property type="entry name" value="GLUTAMINE-DEPENDENT NAD(+) SYNTHETASE"/>
    <property type="match status" value="1"/>
</dbReference>
<dbReference type="Gene3D" id="3.40.50.620">
    <property type="entry name" value="HUPs"/>
    <property type="match status" value="1"/>
</dbReference>
<keyword evidence="3 8" id="KW-0479">Metal-binding</keyword>
<dbReference type="EC" id="6.3.1.5" evidence="8 10"/>
<accession>A0ABM8BYP4</accession>
<protein>
    <recommendedName>
        <fullName evidence="8 10">NH(3)-dependent NAD(+) synthetase</fullName>
        <ecNumber evidence="8 10">6.3.1.5</ecNumber>
    </recommendedName>
</protein>
<keyword evidence="7 8" id="KW-0520">NAD</keyword>
<sequence>MNLEQYLDEIIKFLQSEVKKANAKGLIVGLSGGVDSAVVALLIKKAFPNDHLALIMPCFSPDIDLEYANNLVNIHKLNAKVVNLNNVFLSFKKTLETEINIEKSKLILGNLKARLRMNTLYAYAQNHNYLVVGTDNSDEWHIGYFTKYGDGGVDLLPIIHLLKKDVFAAAKILKVNEEIIIRKPTAGLWDGQTDEMEMQFKYEQLDQYLLGNKSLILSSVINKIEFMHQNSAHKRIPVPQAPKWTRKK</sequence>
<comment type="function">
    <text evidence="8">Catalyzes the ATP-dependent amidation of deamido-NAD to form NAD. Uses ammonia as a nitrogen source.</text>
</comment>
<evidence type="ECO:0000256" key="8">
    <source>
        <dbReference type="HAMAP-Rule" id="MF_00193"/>
    </source>
</evidence>
<evidence type="ECO:0000256" key="1">
    <source>
        <dbReference type="ARBA" id="ARBA00005859"/>
    </source>
</evidence>
<name>A0ABM8BYP4_9MOLU</name>
<dbReference type="InterPro" id="IPR014729">
    <property type="entry name" value="Rossmann-like_a/b/a_fold"/>
</dbReference>
<keyword evidence="4 8" id="KW-0547">Nucleotide-binding</keyword>
<feature type="binding site" evidence="8">
    <location>
        <position position="134"/>
    </location>
    <ligand>
        <name>ATP</name>
        <dbReference type="ChEBI" id="CHEBI:30616"/>
    </ligand>
</feature>
<feature type="binding site" evidence="8">
    <location>
        <position position="185"/>
    </location>
    <ligand>
        <name>ATP</name>
        <dbReference type="ChEBI" id="CHEBI:30616"/>
    </ligand>
</feature>
<comment type="subunit">
    <text evidence="8">Homodimer.</text>
</comment>
<keyword evidence="5 8" id="KW-0067">ATP-binding</keyword>
<feature type="binding site" evidence="8">
    <location>
        <begin position="29"/>
        <end position="36"/>
    </location>
    <ligand>
        <name>ATP</name>
        <dbReference type="ChEBI" id="CHEBI:30616"/>
    </ligand>
</feature>
<feature type="binding site" evidence="8">
    <location>
        <position position="163"/>
    </location>
    <ligand>
        <name>ATP</name>
        <dbReference type="ChEBI" id="CHEBI:30616"/>
    </ligand>
</feature>
<feature type="binding site" description="in other chain" evidence="8">
    <location>
        <position position="114"/>
    </location>
    <ligand>
        <name>deamido-NAD(+)</name>
        <dbReference type="ChEBI" id="CHEBI:58437"/>
        <note>ligand shared between two neighboring subunits</note>
    </ligand>
</feature>
<evidence type="ECO:0000256" key="2">
    <source>
        <dbReference type="ARBA" id="ARBA00022598"/>
    </source>
</evidence>
<comment type="similarity">
    <text evidence="1 8 9">Belongs to the NAD synthetase family.</text>
</comment>
<dbReference type="NCBIfam" id="TIGR00552">
    <property type="entry name" value="nadE"/>
    <property type="match status" value="1"/>
</dbReference>
<dbReference type="InterPro" id="IPR022926">
    <property type="entry name" value="NH(3)-dep_NAD(+)_synth"/>
</dbReference>
<feature type="binding site" evidence="8">
    <location>
        <position position="35"/>
    </location>
    <ligand>
        <name>Mg(2+)</name>
        <dbReference type="ChEBI" id="CHEBI:18420"/>
    </ligand>
</feature>
<organism evidence="12 13">
    <name type="scientific">Spiroplasma ixodetis</name>
    <dbReference type="NCBI Taxonomy" id="2141"/>
    <lineage>
        <taxon>Bacteria</taxon>
        <taxon>Bacillati</taxon>
        <taxon>Mycoplasmatota</taxon>
        <taxon>Mollicutes</taxon>
        <taxon>Entomoplasmatales</taxon>
        <taxon>Spiroplasmataceae</taxon>
        <taxon>Spiroplasma</taxon>
    </lineage>
</organism>
<evidence type="ECO:0000256" key="4">
    <source>
        <dbReference type="ARBA" id="ARBA00022741"/>
    </source>
</evidence>
<evidence type="ECO:0000256" key="3">
    <source>
        <dbReference type="ARBA" id="ARBA00022723"/>
    </source>
</evidence>
<evidence type="ECO:0000256" key="10">
    <source>
        <dbReference type="RuleBase" id="RU003812"/>
    </source>
</evidence>
<evidence type="ECO:0000259" key="11">
    <source>
        <dbReference type="Pfam" id="PF02540"/>
    </source>
</evidence>
<dbReference type="CDD" id="cd00553">
    <property type="entry name" value="NAD_synthase"/>
    <property type="match status" value="1"/>
</dbReference>
<dbReference type="EMBL" id="AP026933">
    <property type="protein sequence ID" value="BDT04842.1"/>
    <property type="molecule type" value="Genomic_DNA"/>
</dbReference>
<dbReference type="InterPro" id="IPR003694">
    <property type="entry name" value="NAD_synthase"/>
</dbReference>
<dbReference type="RefSeq" id="WP_281748489.1">
    <property type="nucleotide sequence ID" value="NZ_AP026933.1"/>
</dbReference>
<dbReference type="Pfam" id="PF02540">
    <property type="entry name" value="NAD_synthase"/>
    <property type="match status" value="1"/>
</dbReference>
<feature type="binding site" evidence="8">
    <location>
        <position position="139"/>
    </location>
    <ligand>
        <name>Mg(2+)</name>
        <dbReference type="ChEBI" id="CHEBI:18420"/>
    </ligand>
</feature>
<dbReference type="Proteomes" id="UP001163387">
    <property type="component" value="Chromosome"/>
</dbReference>
<evidence type="ECO:0000256" key="6">
    <source>
        <dbReference type="ARBA" id="ARBA00022842"/>
    </source>
</evidence>
<keyword evidence="2 8" id="KW-0436">Ligase</keyword>
<proteinExistence type="inferred from homology"/>
<dbReference type="PANTHER" id="PTHR23090">
    <property type="entry name" value="NH 3 /GLUTAMINE-DEPENDENT NAD + SYNTHETASE"/>
    <property type="match status" value="1"/>
</dbReference>
<comment type="catalytic activity">
    <reaction evidence="8 10">
        <text>deamido-NAD(+) + NH4(+) + ATP = AMP + diphosphate + NAD(+) + H(+)</text>
        <dbReference type="Rhea" id="RHEA:21188"/>
        <dbReference type="ChEBI" id="CHEBI:15378"/>
        <dbReference type="ChEBI" id="CHEBI:28938"/>
        <dbReference type="ChEBI" id="CHEBI:30616"/>
        <dbReference type="ChEBI" id="CHEBI:33019"/>
        <dbReference type="ChEBI" id="CHEBI:57540"/>
        <dbReference type="ChEBI" id="CHEBI:58437"/>
        <dbReference type="ChEBI" id="CHEBI:456215"/>
        <dbReference type="EC" id="6.3.1.5"/>
    </reaction>
</comment>
<keyword evidence="6 8" id="KW-0460">Magnesium</keyword>
<reference evidence="12 13" key="1">
    <citation type="journal article" date="2022" name="Front. Microbiol.">
        <title>Male-killing mechanisms vary between Spiroplasma species.</title>
        <authorList>
            <person name="Arai H."/>
            <person name="Inoue M."/>
            <person name="Kageyama D."/>
        </authorList>
    </citation>
    <scope>NUCLEOTIDE SEQUENCE [LARGE SCALE GENOMIC DNA]</scope>
    <source>
        <strain evidence="13">sHm</strain>
    </source>
</reference>
<evidence type="ECO:0000256" key="9">
    <source>
        <dbReference type="RuleBase" id="RU003811"/>
    </source>
</evidence>
<evidence type="ECO:0000256" key="7">
    <source>
        <dbReference type="ARBA" id="ARBA00023027"/>
    </source>
</evidence>
<evidence type="ECO:0000313" key="12">
    <source>
        <dbReference type="EMBL" id="BDT04842.1"/>
    </source>
</evidence>
<feature type="binding site" description="in other chain" evidence="8">
    <location>
        <position position="147"/>
    </location>
    <ligand>
        <name>deamido-NAD(+)</name>
        <dbReference type="ChEBI" id="CHEBI:58437"/>
        <note>ligand shared between two neighboring subunits</note>
    </ligand>
</feature>
<dbReference type="SUPFAM" id="SSF52402">
    <property type="entry name" value="Adenine nucleotide alpha hydrolases-like"/>
    <property type="match status" value="1"/>
</dbReference>
<feature type="binding site" evidence="8">
    <location>
        <position position="154"/>
    </location>
    <ligand>
        <name>deamido-NAD(+)</name>
        <dbReference type="ChEBI" id="CHEBI:58437"/>
        <note>ligand shared between two neighboring subunits</note>
    </ligand>
</feature>
<gene>
    <name evidence="8 12" type="primary">nadE</name>
    <name evidence="12" type="ORF">SHM_24880</name>
</gene>
<comment type="pathway">
    <text evidence="8">Cofactor biosynthesis; NAD(+) biosynthesis; NAD(+) from deamido-NAD(+) (ammonia route): step 1/1.</text>
</comment>
<dbReference type="HAMAP" id="MF_00193">
    <property type="entry name" value="NadE_ammonia_dep"/>
    <property type="match status" value="1"/>
</dbReference>
<keyword evidence="13" id="KW-1185">Reference proteome</keyword>
<dbReference type="InterPro" id="IPR022310">
    <property type="entry name" value="NAD/GMP_synthase"/>
</dbReference>
<evidence type="ECO:0000256" key="5">
    <source>
        <dbReference type="ARBA" id="ARBA00022840"/>
    </source>
</evidence>
<evidence type="ECO:0000313" key="13">
    <source>
        <dbReference type="Proteomes" id="UP001163387"/>
    </source>
</evidence>
<feature type="domain" description="NAD/GMP synthase" evidence="11">
    <location>
        <begin position="7"/>
        <end position="235"/>
    </location>
</feature>
<feature type="binding site" description="in other chain" evidence="8">
    <location>
        <begin position="233"/>
        <end position="234"/>
    </location>
    <ligand>
        <name>deamido-NAD(+)</name>
        <dbReference type="ChEBI" id="CHEBI:58437"/>
        <note>ligand shared between two neighboring subunits</note>
    </ligand>
</feature>